<sequence length="78" mass="8623">MLPGPKGNPLLIGGRDLSHIPNLWSVGHRRLTEWFVANGVLSPRQKGFLPADGAFEHVHTLNRVLEKARKSKSDKCVA</sequence>
<evidence type="ECO:0000313" key="1">
    <source>
        <dbReference type="EMBL" id="KAF0733678.1"/>
    </source>
</evidence>
<evidence type="ECO:0000313" key="2">
    <source>
        <dbReference type="Proteomes" id="UP000478052"/>
    </source>
</evidence>
<comment type="caution">
    <text evidence="1">The sequence shown here is derived from an EMBL/GenBank/DDBJ whole genome shotgun (WGS) entry which is preliminary data.</text>
</comment>
<protein>
    <submittedName>
        <fullName evidence="1">Reverse transcriptase domain-containing protein</fullName>
    </submittedName>
</protein>
<proteinExistence type="predicted"/>
<keyword evidence="2" id="KW-1185">Reference proteome</keyword>
<keyword evidence="1" id="KW-0695">RNA-directed DNA polymerase</keyword>
<name>A0A6G0X1F5_APHCR</name>
<keyword evidence="1" id="KW-0808">Transferase</keyword>
<dbReference type="AlphaFoldDB" id="A0A6G0X1F5"/>
<organism evidence="1 2">
    <name type="scientific">Aphis craccivora</name>
    <name type="common">Cowpea aphid</name>
    <dbReference type="NCBI Taxonomy" id="307492"/>
    <lineage>
        <taxon>Eukaryota</taxon>
        <taxon>Metazoa</taxon>
        <taxon>Ecdysozoa</taxon>
        <taxon>Arthropoda</taxon>
        <taxon>Hexapoda</taxon>
        <taxon>Insecta</taxon>
        <taxon>Pterygota</taxon>
        <taxon>Neoptera</taxon>
        <taxon>Paraneoptera</taxon>
        <taxon>Hemiptera</taxon>
        <taxon>Sternorrhyncha</taxon>
        <taxon>Aphidomorpha</taxon>
        <taxon>Aphidoidea</taxon>
        <taxon>Aphididae</taxon>
        <taxon>Aphidini</taxon>
        <taxon>Aphis</taxon>
        <taxon>Aphis</taxon>
    </lineage>
</organism>
<dbReference type="EMBL" id="VUJU01008238">
    <property type="protein sequence ID" value="KAF0733678.1"/>
    <property type="molecule type" value="Genomic_DNA"/>
</dbReference>
<reference evidence="1 2" key="1">
    <citation type="submission" date="2019-08" db="EMBL/GenBank/DDBJ databases">
        <title>Whole genome of Aphis craccivora.</title>
        <authorList>
            <person name="Voronova N.V."/>
            <person name="Shulinski R.S."/>
            <person name="Bandarenka Y.V."/>
            <person name="Zhorov D.G."/>
            <person name="Warner D."/>
        </authorList>
    </citation>
    <scope>NUCLEOTIDE SEQUENCE [LARGE SCALE GENOMIC DNA]</scope>
    <source>
        <strain evidence="1">180601</strain>
        <tissue evidence="1">Whole Body</tissue>
    </source>
</reference>
<gene>
    <name evidence="1" type="ORF">FWK35_00018638</name>
</gene>
<dbReference type="GO" id="GO:0003964">
    <property type="term" value="F:RNA-directed DNA polymerase activity"/>
    <property type="evidence" value="ECO:0007669"/>
    <property type="project" value="UniProtKB-KW"/>
</dbReference>
<dbReference type="Proteomes" id="UP000478052">
    <property type="component" value="Unassembled WGS sequence"/>
</dbReference>
<accession>A0A6G0X1F5</accession>
<keyword evidence="1" id="KW-0548">Nucleotidyltransferase</keyword>